<keyword evidence="2" id="KW-0808">Transferase</keyword>
<protein>
    <submittedName>
        <fullName evidence="2">Putative glycosyltransferase</fullName>
    </submittedName>
</protein>
<dbReference type="Gene3D" id="3.40.50.2000">
    <property type="entry name" value="Glycogen Phosphorylase B"/>
    <property type="match status" value="1"/>
</dbReference>
<dbReference type="SUPFAM" id="SSF53756">
    <property type="entry name" value="UDP-Glycosyltransferase/glycogen phosphorylase"/>
    <property type="match status" value="1"/>
</dbReference>
<dbReference type="InterPro" id="IPR007235">
    <property type="entry name" value="Glyco_trans_28_C"/>
</dbReference>
<evidence type="ECO:0000259" key="1">
    <source>
        <dbReference type="Pfam" id="PF04101"/>
    </source>
</evidence>
<dbReference type="PANTHER" id="PTHR21015:SF28">
    <property type="entry name" value="SLL1722 PROTEIN"/>
    <property type="match status" value="1"/>
</dbReference>
<gene>
    <name evidence="2" type="ORF">EV665_108109</name>
</gene>
<dbReference type="Pfam" id="PF04101">
    <property type="entry name" value="Glyco_tran_28_C"/>
    <property type="match status" value="1"/>
</dbReference>
<evidence type="ECO:0000313" key="3">
    <source>
        <dbReference type="Proteomes" id="UP000295351"/>
    </source>
</evidence>
<dbReference type="RefSeq" id="WP_133034684.1">
    <property type="nucleotide sequence ID" value="NZ_BAABEI010000003.1"/>
</dbReference>
<accession>A0A4R2D118</accession>
<dbReference type="GO" id="GO:0016758">
    <property type="term" value="F:hexosyltransferase activity"/>
    <property type="evidence" value="ECO:0007669"/>
    <property type="project" value="InterPro"/>
</dbReference>
<proteinExistence type="predicted"/>
<organism evidence="2 3">
    <name type="scientific">Shinella granuli</name>
    <dbReference type="NCBI Taxonomy" id="323621"/>
    <lineage>
        <taxon>Bacteria</taxon>
        <taxon>Pseudomonadati</taxon>
        <taxon>Pseudomonadota</taxon>
        <taxon>Alphaproteobacteria</taxon>
        <taxon>Hyphomicrobiales</taxon>
        <taxon>Rhizobiaceae</taxon>
        <taxon>Shinella</taxon>
    </lineage>
</organism>
<evidence type="ECO:0000313" key="2">
    <source>
        <dbReference type="EMBL" id="TCN44969.1"/>
    </source>
</evidence>
<name>A0A4R2D118_SHIGR</name>
<dbReference type="AlphaFoldDB" id="A0A4R2D118"/>
<comment type="caution">
    <text evidence="2">The sequence shown here is derived from an EMBL/GenBank/DDBJ whole genome shotgun (WGS) entry which is preliminary data.</text>
</comment>
<dbReference type="Proteomes" id="UP000295351">
    <property type="component" value="Unassembled WGS sequence"/>
</dbReference>
<dbReference type="PANTHER" id="PTHR21015">
    <property type="entry name" value="UDP-N-ACETYLGLUCOSAMINE--N-ACETYLMURAMYL-(PENTAPEPTIDE) PYROPHOSPHORYL-UNDECAPRENOL N-ACETYLGLUCOSAMINE TRANSFERASE 1"/>
    <property type="match status" value="1"/>
</dbReference>
<feature type="domain" description="Glycosyl transferase family 28 C-terminal" evidence="1">
    <location>
        <begin position="217"/>
        <end position="354"/>
    </location>
</feature>
<sequence length="383" mass="40828">MSGPRVLFYVQHLLGIGHLARASRIVRALVDDGFAVTLLTGGMPVDGFPGPGIDHVALPAIAVGDGGFSALVDETGTVIDEAFKAARRDRLLAAYHAARPDIVIVEAFPFGRRQVRFELLPLIAAIEASTPRPLLLTSLRDILQERAKHGRDEETIDLVRRHFDRVLVHGDPAFVRLEDTFPLADAIADRVVYTGLVGGPAVEPAAERYDIVVSAGGGAVGAGLVEAALQAAPGLDGTYRWLVITGPNLPQADFARLSAACPANVDLVRFRTDFRNLLAAARLSVSQAGYNTVCDVLQAGCGAVLVPFASGGESEQTARAERLERFGRAVVLREDALSRETMADAISRALSAETEKNVPVLQLDGANRTAKILRALLKQHAAT</sequence>
<dbReference type="EMBL" id="SLVX01000008">
    <property type="protein sequence ID" value="TCN44969.1"/>
    <property type="molecule type" value="Genomic_DNA"/>
</dbReference>
<keyword evidence="3" id="KW-1185">Reference proteome</keyword>
<reference evidence="2 3" key="1">
    <citation type="submission" date="2019-03" db="EMBL/GenBank/DDBJ databases">
        <title>Genomic Encyclopedia of Type Strains, Phase IV (KMG-IV): sequencing the most valuable type-strain genomes for metagenomic binning, comparative biology and taxonomic classification.</title>
        <authorList>
            <person name="Goeker M."/>
        </authorList>
    </citation>
    <scope>NUCLEOTIDE SEQUENCE [LARGE SCALE GENOMIC DNA]</scope>
    <source>
        <strain evidence="2 3">DSM 18401</strain>
    </source>
</reference>